<evidence type="ECO:0000313" key="3">
    <source>
        <dbReference type="EMBL" id="DAZ97856.1"/>
    </source>
</evidence>
<keyword evidence="4" id="KW-1185">Reference proteome</keyword>
<dbReference type="AlphaFoldDB" id="A0AAV2YVY9"/>
<comment type="caution">
    <text evidence="3">The sequence shown here is derived from an EMBL/GenBank/DDBJ whole genome shotgun (WGS) entry which is preliminary data.</text>
</comment>
<dbReference type="Proteomes" id="UP001146120">
    <property type="component" value="Unassembled WGS sequence"/>
</dbReference>
<dbReference type="PANTHER" id="PTHR12459:SF6">
    <property type="entry name" value="GB|AAD46013.1"/>
    <property type="match status" value="1"/>
</dbReference>
<dbReference type="PANTHER" id="PTHR12459">
    <property type="entry name" value="TRANSMEMBRANE PROTEIN 135-RELATED"/>
    <property type="match status" value="1"/>
</dbReference>
<gene>
    <name evidence="3" type="ORF">N0F65_003283</name>
</gene>
<evidence type="ECO:0000259" key="2">
    <source>
        <dbReference type="Pfam" id="PF15982"/>
    </source>
</evidence>
<sequence length="531" mass="59117">MEDTSPRTAHSNDEDDNDNDGSAASAQGVIDGPSRPNASAGSDGRCELSREAKRKLWRDLLDALQLGTANFLLVYNTRAGIGVLLRIFRLLQRRNFGGVVDLKQLLDEKHLSFRVDAVSLGLFVGWFTGSYRALRALLPVLLRRSLRTKPDVTNAVSSLTAGAVAATALLFVDAKRRRSIALYAFTRALQCAYNMAKRRNYWHFWGSTWGHGDSLLFALSSAQVMYAFIMRPATLPSEYFRFIQKTGPVATDVMDLVRAGNRQLPVETAKLQRFLDKHNLIHRVTVPVGADGAAPVIPCTLIHYDTPSCSVGAFHTFTRAFKRTFPLYLSLFIVPSVVIHFNKFIAKPVSSLSRAVLGATRSNTFLASFVTTYAMVICAQRRVTSHDHRVIYYLAGLVASISILMEPKSRRSELALYVFPRAVDSLFMILRDRRIFAGVKHGEVLLYSFSMSIMMFCYEHEKDSFPSFLSGIMKRFLQTPRDKRRAYLLYKQEKHKQQQQLDAAANASTAIAVPASALAPAPVPAPAPASQ</sequence>
<dbReference type="Pfam" id="PF15982">
    <property type="entry name" value="TMEM135_C_rich"/>
    <property type="match status" value="1"/>
</dbReference>
<evidence type="ECO:0000256" key="1">
    <source>
        <dbReference type="SAM" id="MobiDB-lite"/>
    </source>
</evidence>
<feature type="region of interest" description="Disordered" evidence="1">
    <location>
        <begin position="1"/>
        <end position="45"/>
    </location>
</feature>
<reference evidence="3" key="1">
    <citation type="submission" date="2022-11" db="EMBL/GenBank/DDBJ databases">
        <authorList>
            <person name="Morgan W.R."/>
            <person name="Tartar A."/>
        </authorList>
    </citation>
    <scope>NUCLEOTIDE SEQUENCE</scope>
    <source>
        <strain evidence="3">ARSEF 373</strain>
    </source>
</reference>
<dbReference type="EMBL" id="DAKRPA010000123">
    <property type="protein sequence ID" value="DAZ97856.1"/>
    <property type="molecule type" value="Genomic_DNA"/>
</dbReference>
<evidence type="ECO:0000313" key="4">
    <source>
        <dbReference type="Proteomes" id="UP001146120"/>
    </source>
</evidence>
<name>A0AAV2YVY9_9STRA</name>
<protein>
    <recommendedName>
        <fullName evidence="2">Transmembrane protein 135 N-terminal domain-containing protein</fullName>
    </recommendedName>
</protein>
<dbReference type="InterPro" id="IPR026749">
    <property type="entry name" value="Tmem135"/>
</dbReference>
<proteinExistence type="predicted"/>
<organism evidence="3 4">
    <name type="scientific">Lagenidium giganteum</name>
    <dbReference type="NCBI Taxonomy" id="4803"/>
    <lineage>
        <taxon>Eukaryota</taxon>
        <taxon>Sar</taxon>
        <taxon>Stramenopiles</taxon>
        <taxon>Oomycota</taxon>
        <taxon>Peronosporomycetes</taxon>
        <taxon>Pythiales</taxon>
        <taxon>Pythiaceae</taxon>
    </lineage>
</organism>
<dbReference type="InterPro" id="IPR031926">
    <property type="entry name" value="TMEM135_N"/>
</dbReference>
<accession>A0AAV2YVY9</accession>
<feature type="domain" description="Transmembrane protein 135 N-terminal" evidence="2">
    <location>
        <begin position="303"/>
        <end position="429"/>
    </location>
</feature>
<reference evidence="3" key="2">
    <citation type="journal article" date="2023" name="Microbiol Resour">
        <title>Decontamination and Annotation of the Draft Genome Sequence of the Oomycete Lagenidium giganteum ARSEF 373.</title>
        <authorList>
            <person name="Morgan W.R."/>
            <person name="Tartar A."/>
        </authorList>
    </citation>
    <scope>NUCLEOTIDE SEQUENCE</scope>
    <source>
        <strain evidence="3">ARSEF 373</strain>
    </source>
</reference>